<evidence type="ECO:0000313" key="8">
    <source>
        <dbReference type="Proteomes" id="UP001331561"/>
    </source>
</evidence>
<evidence type="ECO:0000259" key="6">
    <source>
        <dbReference type="SMART" id="SM00563"/>
    </source>
</evidence>
<reference evidence="7 8" key="1">
    <citation type="submission" date="2024-01" db="EMBL/GenBank/DDBJ databases">
        <title>Uliginosibacterium soil sp. nov.</title>
        <authorList>
            <person name="Lv Y."/>
        </authorList>
    </citation>
    <scope>NUCLEOTIDE SEQUENCE [LARGE SCALE GENOMIC DNA]</scope>
    <source>
        <strain evidence="7 8">H3</strain>
    </source>
</reference>
<evidence type="ECO:0000256" key="4">
    <source>
        <dbReference type="ARBA" id="ARBA00023098"/>
    </source>
</evidence>
<keyword evidence="8" id="KW-1185">Reference proteome</keyword>
<keyword evidence="2" id="KW-0444">Lipid biosynthesis</keyword>
<dbReference type="RefSeq" id="WP_327598567.1">
    <property type="nucleotide sequence ID" value="NZ_JAYXHS010000001.1"/>
</dbReference>
<protein>
    <submittedName>
        <fullName evidence="7">Lysophospholipid acyltransferase family protein</fullName>
    </submittedName>
</protein>
<dbReference type="GO" id="GO:0016746">
    <property type="term" value="F:acyltransferase activity"/>
    <property type="evidence" value="ECO:0007669"/>
    <property type="project" value="UniProtKB-KW"/>
</dbReference>
<comment type="pathway">
    <text evidence="1">Lipid metabolism.</text>
</comment>
<dbReference type="PANTHER" id="PTHR10434">
    <property type="entry name" value="1-ACYL-SN-GLYCEROL-3-PHOSPHATE ACYLTRANSFERASE"/>
    <property type="match status" value="1"/>
</dbReference>
<evidence type="ECO:0000256" key="3">
    <source>
        <dbReference type="ARBA" id="ARBA00022679"/>
    </source>
</evidence>
<feature type="domain" description="Phospholipid/glycerol acyltransferase" evidence="6">
    <location>
        <begin position="57"/>
        <end position="169"/>
    </location>
</feature>
<dbReference type="Proteomes" id="UP001331561">
    <property type="component" value="Unassembled WGS sequence"/>
</dbReference>
<evidence type="ECO:0000256" key="1">
    <source>
        <dbReference type="ARBA" id="ARBA00005189"/>
    </source>
</evidence>
<dbReference type="SUPFAM" id="SSF69593">
    <property type="entry name" value="Glycerol-3-phosphate (1)-acyltransferase"/>
    <property type="match status" value="1"/>
</dbReference>
<organism evidence="7 8">
    <name type="scientific">Uliginosibacterium silvisoli</name>
    <dbReference type="NCBI Taxonomy" id="3114758"/>
    <lineage>
        <taxon>Bacteria</taxon>
        <taxon>Pseudomonadati</taxon>
        <taxon>Pseudomonadota</taxon>
        <taxon>Betaproteobacteria</taxon>
        <taxon>Rhodocyclales</taxon>
        <taxon>Zoogloeaceae</taxon>
        <taxon>Uliginosibacterium</taxon>
    </lineage>
</organism>
<proteinExistence type="predicted"/>
<comment type="caution">
    <text evidence="7">The sequence shown here is derived from an EMBL/GenBank/DDBJ whole genome shotgun (WGS) entry which is preliminary data.</text>
</comment>
<keyword evidence="4" id="KW-0443">Lipid metabolism</keyword>
<dbReference type="Pfam" id="PF01553">
    <property type="entry name" value="Acyltransferase"/>
    <property type="match status" value="1"/>
</dbReference>
<sequence length="234" mass="26342">MSRLFLHLLKGLAIMRFLAPRMSTARLGTFKQRWSEQMLRMLGVRLLTPRLDLPARALIVSNHISWLDIFVINAVTQTHFVCKDDIRKWPWIGWLVASTGTIFIARSNRKDAARTARALSDRLLQDERVTFFPEGTTTNGSELLPFTAALFDAASPAQADVVPMSLRYLDEQGQRSLAPAYDGDVSFMECLRAIVKAPGVWAELRALTPLPAGLNRREYAAMTREQIARDLGMP</sequence>
<evidence type="ECO:0000313" key="7">
    <source>
        <dbReference type="EMBL" id="MEC5385616.1"/>
    </source>
</evidence>
<name>A0ABU6K2D9_9RHOO</name>
<keyword evidence="3" id="KW-0808">Transferase</keyword>
<dbReference type="InterPro" id="IPR002123">
    <property type="entry name" value="Plipid/glycerol_acylTrfase"/>
</dbReference>
<dbReference type="EMBL" id="JAYXHS010000001">
    <property type="protein sequence ID" value="MEC5385616.1"/>
    <property type="molecule type" value="Genomic_DNA"/>
</dbReference>
<accession>A0ABU6K2D9</accession>
<gene>
    <name evidence="7" type="ORF">VVD49_07760</name>
</gene>
<keyword evidence="5 7" id="KW-0012">Acyltransferase</keyword>
<dbReference type="SMART" id="SM00563">
    <property type="entry name" value="PlsC"/>
    <property type="match status" value="1"/>
</dbReference>
<dbReference type="PANTHER" id="PTHR10434:SF64">
    <property type="entry name" value="1-ACYL-SN-GLYCEROL-3-PHOSPHATE ACYLTRANSFERASE-RELATED"/>
    <property type="match status" value="1"/>
</dbReference>
<dbReference type="CDD" id="cd07989">
    <property type="entry name" value="LPLAT_AGPAT-like"/>
    <property type="match status" value="1"/>
</dbReference>
<evidence type="ECO:0000256" key="5">
    <source>
        <dbReference type="ARBA" id="ARBA00023315"/>
    </source>
</evidence>
<evidence type="ECO:0000256" key="2">
    <source>
        <dbReference type="ARBA" id="ARBA00022516"/>
    </source>
</evidence>